<dbReference type="EMBL" id="AYRZ02000172">
    <property type="protein sequence ID" value="PHT61368.1"/>
    <property type="molecule type" value="Genomic_DNA"/>
</dbReference>
<keyword evidence="2" id="KW-0674">Reaction center</keyword>
<evidence type="ECO:0000256" key="8">
    <source>
        <dbReference type="ARBA" id="ARBA00023276"/>
    </source>
</evidence>
<evidence type="ECO:0000313" key="11">
    <source>
        <dbReference type="Proteomes" id="UP000222542"/>
    </source>
</evidence>
<dbReference type="GO" id="GO:0009523">
    <property type="term" value="C:photosystem II"/>
    <property type="evidence" value="ECO:0000318"/>
    <property type="project" value="GO_Central"/>
</dbReference>
<evidence type="ECO:0000256" key="9">
    <source>
        <dbReference type="SAM" id="Phobius"/>
    </source>
</evidence>
<evidence type="ECO:0000256" key="5">
    <source>
        <dbReference type="ARBA" id="ARBA00022989"/>
    </source>
</evidence>
<proteinExistence type="predicted"/>
<evidence type="ECO:0000256" key="4">
    <source>
        <dbReference type="ARBA" id="ARBA00022692"/>
    </source>
</evidence>
<dbReference type="GO" id="GO:0005737">
    <property type="term" value="C:cytoplasm"/>
    <property type="evidence" value="ECO:0007669"/>
    <property type="project" value="UniProtKB-ARBA"/>
</dbReference>
<keyword evidence="7 9" id="KW-0472">Membrane</keyword>
<dbReference type="Proteomes" id="UP000222542">
    <property type="component" value="Unassembled WGS sequence"/>
</dbReference>
<comment type="caution">
    <text evidence="10">The sequence shown here is derived from an EMBL/GenBank/DDBJ whole genome shotgun (WGS) entry which is preliminary data.</text>
</comment>
<name>A0A2G2XV21_CAPAN</name>
<keyword evidence="4 9" id="KW-0812">Transmembrane</keyword>
<keyword evidence="6" id="KW-0793">Thylakoid</keyword>
<protein>
    <submittedName>
        <fullName evidence="10">Photosystem II reaction center protein K</fullName>
    </submittedName>
</protein>
<keyword evidence="8" id="KW-0604">Photosystem II</keyword>
<dbReference type="AlphaFoldDB" id="A0A2G2XV21"/>
<evidence type="ECO:0000256" key="3">
    <source>
        <dbReference type="ARBA" id="ARBA00022531"/>
    </source>
</evidence>
<keyword evidence="5 9" id="KW-1133">Transmembrane helix</keyword>
<evidence type="ECO:0000256" key="2">
    <source>
        <dbReference type="ARBA" id="ARBA00022469"/>
    </source>
</evidence>
<dbReference type="PANTHER" id="PTHR35325">
    <property type="match status" value="1"/>
</dbReference>
<dbReference type="PANTHER" id="PTHR35325:SF1">
    <property type="entry name" value="PHOTOSYSTEM II REACTION CENTER PROTEIN K"/>
    <property type="match status" value="1"/>
</dbReference>
<dbReference type="InterPro" id="IPR003687">
    <property type="entry name" value="PSII_PsbK"/>
</dbReference>
<evidence type="ECO:0000256" key="1">
    <source>
        <dbReference type="ARBA" id="ARBA00004167"/>
    </source>
</evidence>
<accession>A0A2G2XV21</accession>
<dbReference type="GO" id="GO:0015979">
    <property type="term" value="P:photosynthesis"/>
    <property type="evidence" value="ECO:0007669"/>
    <property type="project" value="UniProtKB-KW"/>
</dbReference>
<dbReference type="Gramene" id="PHT61368">
    <property type="protein sequence ID" value="PHT61368"/>
    <property type="gene ID" value="T459_34787"/>
</dbReference>
<feature type="transmembrane region" description="Helical" evidence="9">
    <location>
        <begin position="59"/>
        <end position="81"/>
    </location>
</feature>
<evidence type="ECO:0000256" key="6">
    <source>
        <dbReference type="ARBA" id="ARBA00023078"/>
    </source>
</evidence>
<dbReference type="SUPFAM" id="SSF161037">
    <property type="entry name" value="Photosystem II reaction center protein K, PsbK"/>
    <property type="match status" value="1"/>
</dbReference>
<dbReference type="InterPro" id="IPR037270">
    <property type="entry name" value="PSII_PsbK_sf"/>
</dbReference>
<dbReference type="Pfam" id="PF02533">
    <property type="entry name" value="PsbK"/>
    <property type="match status" value="1"/>
</dbReference>
<keyword evidence="11" id="KW-1185">Reference proteome</keyword>
<dbReference type="GO" id="GO:0009539">
    <property type="term" value="C:photosystem II reaction center"/>
    <property type="evidence" value="ECO:0007669"/>
    <property type="project" value="InterPro"/>
</dbReference>
<organism evidence="10 11">
    <name type="scientific">Capsicum annuum</name>
    <name type="common">Capsicum pepper</name>
    <dbReference type="NCBI Taxonomy" id="4072"/>
    <lineage>
        <taxon>Eukaryota</taxon>
        <taxon>Viridiplantae</taxon>
        <taxon>Streptophyta</taxon>
        <taxon>Embryophyta</taxon>
        <taxon>Tracheophyta</taxon>
        <taxon>Spermatophyta</taxon>
        <taxon>Magnoliopsida</taxon>
        <taxon>eudicotyledons</taxon>
        <taxon>Gunneridae</taxon>
        <taxon>Pentapetalae</taxon>
        <taxon>asterids</taxon>
        <taxon>lamiids</taxon>
        <taxon>Solanales</taxon>
        <taxon>Solanaceae</taxon>
        <taxon>Solanoideae</taxon>
        <taxon>Capsiceae</taxon>
        <taxon>Capsicum</taxon>
    </lineage>
</organism>
<reference evidence="10 11" key="2">
    <citation type="journal article" date="2017" name="Genome Biol.">
        <title>New reference genome sequences of hot pepper reveal the massive evolution of plant disease-resistance genes by retroduplication.</title>
        <authorList>
            <person name="Kim S."/>
            <person name="Park J."/>
            <person name="Yeom S.I."/>
            <person name="Kim Y.M."/>
            <person name="Seo E."/>
            <person name="Kim K.T."/>
            <person name="Kim M.S."/>
            <person name="Lee J.M."/>
            <person name="Cheong K."/>
            <person name="Shin H.S."/>
            <person name="Kim S.B."/>
            <person name="Han K."/>
            <person name="Lee J."/>
            <person name="Park M."/>
            <person name="Lee H.A."/>
            <person name="Lee H.Y."/>
            <person name="Lee Y."/>
            <person name="Oh S."/>
            <person name="Lee J.H."/>
            <person name="Choi E."/>
            <person name="Choi E."/>
            <person name="Lee S.E."/>
            <person name="Jeon J."/>
            <person name="Kim H."/>
            <person name="Choi G."/>
            <person name="Song H."/>
            <person name="Lee J."/>
            <person name="Lee S.C."/>
            <person name="Kwon J.K."/>
            <person name="Lee H.Y."/>
            <person name="Koo N."/>
            <person name="Hong Y."/>
            <person name="Kim R.W."/>
            <person name="Kang W.H."/>
            <person name="Huh J.H."/>
            <person name="Kang B.C."/>
            <person name="Yang T.J."/>
            <person name="Lee Y.H."/>
            <person name="Bennetzen J.L."/>
            <person name="Choi D."/>
        </authorList>
    </citation>
    <scope>NUCLEOTIDE SEQUENCE [LARGE SCALE GENOMIC DNA]</scope>
    <source>
        <strain evidence="11">cv. CM334</strain>
    </source>
</reference>
<evidence type="ECO:0000256" key="7">
    <source>
        <dbReference type="ARBA" id="ARBA00023136"/>
    </source>
</evidence>
<reference evidence="10 11" key="1">
    <citation type="journal article" date="2014" name="Nat. Genet.">
        <title>Genome sequence of the hot pepper provides insights into the evolution of pungency in Capsicum species.</title>
        <authorList>
            <person name="Kim S."/>
            <person name="Park M."/>
            <person name="Yeom S.I."/>
            <person name="Kim Y.M."/>
            <person name="Lee J.M."/>
            <person name="Lee H.A."/>
            <person name="Seo E."/>
            <person name="Choi J."/>
            <person name="Cheong K."/>
            <person name="Kim K.T."/>
            <person name="Jung K."/>
            <person name="Lee G.W."/>
            <person name="Oh S.K."/>
            <person name="Bae C."/>
            <person name="Kim S.B."/>
            <person name="Lee H.Y."/>
            <person name="Kim S.Y."/>
            <person name="Kim M.S."/>
            <person name="Kang B.C."/>
            <person name="Jo Y.D."/>
            <person name="Yang H.B."/>
            <person name="Jeong H.J."/>
            <person name="Kang W.H."/>
            <person name="Kwon J.K."/>
            <person name="Shin C."/>
            <person name="Lim J.Y."/>
            <person name="Park J.H."/>
            <person name="Huh J.H."/>
            <person name="Kim J.S."/>
            <person name="Kim B.D."/>
            <person name="Cohen O."/>
            <person name="Paran I."/>
            <person name="Suh M.C."/>
            <person name="Lee S.B."/>
            <person name="Kim Y.K."/>
            <person name="Shin Y."/>
            <person name="Noh S.J."/>
            <person name="Park J."/>
            <person name="Seo Y.S."/>
            <person name="Kwon S.Y."/>
            <person name="Kim H.A."/>
            <person name="Park J.M."/>
            <person name="Kim H.J."/>
            <person name="Choi S.B."/>
            <person name="Bosland P.W."/>
            <person name="Reeves G."/>
            <person name="Jo S.H."/>
            <person name="Lee B.W."/>
            <person name="Cho H.T."/>
            <person name="Choi H.S."/>
            <person name="Lee M.S."/>
            <person name="Yu Y."/>
            <person name="Do Choi Y."/>
            <person name="Park B.S."/>
            <person name="van Deynze A."/>
            <person name="Ashrafi H."/>
            <person name="Hill T."/>
            <person name="Kim W.T."/>
            <person name="Pai H.S."/>
            <person name="Ahn H.K."/>
            <person name="Yeam I."/>
            <person name="Giovannoni J.J."/>
            <person name="Rose J.K."/>
            <person name="Sorensen I."/>
            <person name="Lee S.J."/>
            <person name="Kim R.W."/>
            <person name="Choi I.Y."/>
            <person name="Choi B.S."/>
            <person name="Lim J.S."/>
            <person name="Lee Y.H."/>
            <person name="Choi D."/>
        </authorList>
    </citation>
    <scope>NUCLEOTIDE SEQUENCE [LARGE SCALE GENOMIC DNA]</scope>
    <source>
        <strain evidence="11">cv. CM334</strain>
    </source>
</reference>
<comment type="subcellular location">
    <subcellularLocation>
        <location evidence="1">Membrane</location>
        <topology evidence="1">Single-pass membrane protein</topology>
    </subcellularLocation>
</comment>
<keyword evidence="3" id="KW-0602">Photosynthesis</keyword>
<sequence length="84" mass="9968">MRGILVNLSIPPNRRSKILETIPIPNSQWYSTIKTIGDPLFEYFFLRLIAEAYAFLNPIVYIMPVMPLFYFLLPFVWQAVVRFR</sequence>
<evidence type="ECO:0000313" key="10">
    <source>
        <dbReference type="EMBL" id="PHT61368.1"/>
    </source>
</evidence>
<gene>
    <name evidence="10" type="ORF">T459_34787</name>
</gene>